<dbReference type="Gramene" id="TraesRN4B0100578000.1">
    <property type="protein sequence ID" value="TraesRN4B0100578000.1"/>
    <property type="gene ID" value="TraesRN4B0100578000"/>
</dbReference>
<reference evidence="1" key="1">
    <citation type="submission" date="2018-08" db="EMBL/GenBank/DDBJ databases">
        <authorList>
            <person name="Rossello M."/>
        </authorList>
    </citation>
    <scope>NUCLEOTIDE SEQUENCE [LARGE SCALE GENOMIC DNA]</scope>
    <source>
        <strain evidence="1">cv. Chinese Spring</strain>
    </source>
</reference>
<sequence>MIIAPTKVNLGLVHNIKLDLSALLIGSTSSDNGYSLRRGFQVTYLFGENSENRVFFPFFLKVDQALSQSVDDVSPEK</sequence>
<dbReference type="Gramene" id="TraesJUL4D03G02525400.1">
    <property type="protein sequence ID" value="TraesJUL4D03G02525400.1.CDS1"/>
    <property type="gene ID" value="TraesJUL4D03G02525400"/>
</dbReference>
<accession>A0A341UVB1</accession>
<dbReference type="OMA" id="HIGLVHN"/>
<dbReference type="Gramene" id="TraesJAG4B03G02331210.1">
    <property type="protein sequence ID" value="TraesJAG4B03G02331210.1.CDS1"/>
    <property type="gene ID" value="TraesJAG4B03G02331210"/>
</dbReference>
<dbReference type="Gramene" id="TraesJAG4D03G02503830.1">
    <property type="protein sequence ID" value="TraesJAG4D03G02503830.1.CDS1"/>
    <property type="gene ID" value="TraesJAG4D03G02503830"/>
</dbReference>
<dbReference type="OrthoDB" id="1982082at2759"/>
<dbReference type="Gramene" id="TraesSYM4D03G02534270.1">
    <property type="protein sequence ID" value="TraesSYM4D03G02534270.1.CDS1"/>
    <property type="gene ID" value="TraesSYM4D03G02534270"/>
</dbReference>
<dbReference type="Gramene" id="TraesLDM4D03G02508750.1">
    <property type="protein sequence ID" value="TraesLDM4D03G02508750.1.CDS1"/>
    <property type="gene ID" value="TraesLDM4D03G02508750"/>
</dbReference>
<dbReference type="AlphaFoldDB" id="A0A341UVB1"/>
<dbReference type="Gramene" id="TraesARI4D03G02545400.1">
    <property type="protein sequence ID" value="TraesARI4D03G02545400.1.CDS1"/>
    <property type="gene ID" value="TraesARI4D03G02545400"/>
</dbReference>
<dbReference type="Gramene" id="TraesMAC4B03G02332930.1">
    <property type="protein sequence ID" value="TraesMAC4B03G02332930.1.CDS1"/>
    <property type="gene ID" value="TraesMAC4B03G02332930"/>
</dbReference>
<dbReference type="Gramene" id="TraesNOR4B03G02350170.1">
    <property type="protein sequence ID" value="TraesNOR4B03G02350170.1.CDS1"/>
    <property type="gene ID" value="TraesNOR4B03G02350170"/>
</dbReference>
<dbReference type="Gramene" id="TraesJUL4B03G02352030.1">
    <property type="protein sequence ID" value="TraesJUL4B03G02352030.1.CDS1"/>
    <property type="gene ID" value="TraesJUL4B03G02352030"/>
</dbReference>
<dbReference type="Gramene" id="TraesSYM4B03G02359830.1">
    <property type="protein sequence ID" value="TraesSYM4B03G02359830.1.CDS1"/>
    <property type="gene ID" value="TraesSYM4B03G02359830"/>
</dbReference>
<dbReference type="Gramene" id="TraesCS4B02G198200.1">
    <property type="protein sequence ID" value="TraesCS4B02G198200.1.cds1"/>
    <property type="gene ID" value="TraesCS4B02G198200"/>
</dbReference>
<organism evidence="1">
    <name type="scientific">Triticum aestivum</name>
    <name type="common">Wheat</name>
    <dbReference type="NCBI Taxonomy" id="4565"/>
    <lineage>
        <taxon>Eukaryota</taxon>
        <taxon>Viridiplantae</taxon>
        <taxon>Streptophyta</taxon>
        <taxon>Embryophyta</taxon>
        <taxon>Tracheophyta</taxon>
        <taxon>Spermatophyta</taxon>
        <taxon>Magnoliopsida</taxon>
        <taxon>Liliopsida</taxon>
        <taxon>Poales</taxon>
        <taxon>Poaceae</taxon>
        <taxon>BOP clade</taxon>
        <taxon>Pooideae</taxon>
        <taxon>Triticodae</taxon>
        <taxon>Triticeae</taxon>
        <taxon>Triticinae</taxon>
        <taxon>Triticum</taxon>
    </lineage>
</organism>
<dbReference type="EnsemblPlants" id="TraesCS4D02G199000.1">
    <property type="protein sequence ID" value="TraesCS4D02G199000.1.cds1"/>
    <property type="gene ID" value="TraesCS4D02G199000"/>
</dbReference>
<reference evidence="1" key="2">
    <citation type="submission" date="2018-10" db="UniProtKB">
        <authorList>
            <consortium name="EnsemblPlants"/>
        </authorList>
    </citation>
    <scope>IDENTIFICATION</scope>
</reference>
<dbReference type="EnsemblPlants" id="TraesCS4B02G198200.1">
    <property type="protein sequence ID" value="TraesCS4B02G198200.1.cds1"/>
    <property type="gene ID" value="TraesCS4B02G198200"/>
</dbReference>
<dbReference type="Gramene" id="TraesCS4D03G0489700.1">
    <property type="protein sequence ID" value="TraesCS4D03G0489700.1.CDS1"/>
    <property type="gene ID" value="TraesCS4D03G0489700"/>
</dbReference>
<dbReference type="Proteomes" id="UP000019116">
    <property type="component" value="Chromosome 4D"/>
</dbReference>
<dbReference type="Gramene" id="TraesLDM4B03G02333770.1">
    <property type="protein sequence ID" value="TraesLDM4B03G02333770.1.CDS1"/>
    <property type="gene ID" value="TraesLDM4B03G02333770"/>
</dbReference>
<dbReference type="Gramene" id="TraesSTA4D03G02501550.1">
    <property type="protein sequence ID" value="TraesSTA4D03G02501550.1.CDS1"/>
    <property type="gene ID" value="TraesSTA4D03G02501550"/>
</dbReference>
<name>A0A341UVB1_WHEAT</name>
<dbReference type="Gramene" id="TraesLAC4B03G02286930.1">
    <property type="protein sequence ID" value="TraesLAC4B03G02286930.1.CDS1"/>
    <property type="gene ID" value="TraesLAC4B03G02286930"/>
</dbReference>
<dbReference type="Gramene" id="TraesLAC4D03G02459710.1">
    <property type="protein sequence ID" value="TraesLAC4D03G02459710.1.CDS1"/>
    <property type="gene ID" value="TraesLAC4D03G02459710"/>
</dbReference>
<evidence type="ECO:0000313" key="1">
    <source>
        <dbReference type="EnsemblPlants" id="TraesCS4B02G198200.1.cds1"/>
    </source>
</evidence>
<proteinExistence type="predicted"/>
<dbReference type="Gramene" id="TraesCS4D02G199000.1">
    <property type="protein sequence ID" value="TraesCS4D02G199000.1.cds1"/>
    <property type="gene ID" value="TraesCS4D02G199000"/>
</dbReference>
<dbReference type="Proteomes" id="UP000019116">
    <property type="component" value="Chromosome 4B"/>
</dbReference>
<dbReference type="Gramene" id="TraesMAC4D03G02504320.1">
    <property type="protein sequence ID" value="TraesMAC4D03G02504320.1.CDS1"/>
    <property type="gene ID" value="TraesMAC4D03G02504320"/>
</dbReference>
<dbReference type="Gramene" id="TraesARI4B03G02370300.1">
    <property type="protein sequence ID" value="TraesARI4B03G02370300.1.CDS1"/>
    <property type="gene ID" value="TraesARI4B03G02370300"/>
</dbReference>
<protein>
    <submittedName>
        <fullName evidence="1">Uncharacterized protein</fullName>
    </submittedName>
</protein>
<dbReference type="Gramene" id="TraesRN4D0100507600.1">
    <property type="protein sequence ID" value="TraesRN4D0100507600.1"/>
    <property type="gene ID" value="TraesRN4D0100507600"/>
</dbReference>
<keyword evidence="2" id="KW-1185">Reference proteome</keyword>
<dbReference type="Gramene" id="TraesNOR4D03G02523790.1">
    <property type="protein sequence ID" value="TraesNOR4D03G02523790.1.CDS1"/>
    <property type="gene ID" value="TraesNOR4D03G02523790"/>
</dbReference>
<evidence type="ECO:0000313" key="2">
    <source>
        <dbReference type="Proteomes" id="UP000019116"/>
    </source>
</evidence>
<dbReference type="Gramene" id="TraesSTA4B03G02327870.1">
    <property type="protein sequence ID" value="TraesSTA4B03G02327870.1.CDS1"/>
    <property type="gene ID" value="TraesSTA4B03G02327870"/>
</dbReference>
<dbReference type="Gramene" id="TraesCS4B03G0555000.1">
    <property type="protein sequence ID" value="TraesCS4B03G0555000.1.CDS1"/>
    <property type="gene ID" value="TraesCS4B03G0555000"/>
</dbReference>